<dbReference type="InterPro" id="IPR028116">
    <property type="entry name" value="Cis-CaaD-like"/>
</dbReference>
<gene>
    <name evidence="2" type="ORF">FB567DRAFT_551651</name>
</gene>
<dbReference type="Proteomes" id="UP000813461">
    <property type="component" value="Unassembled WGS sequence"/>
</dbReference>
<organism evidence="2 3">
    <name type="scientific">Paraphoma chrysanthemicola</name>
    <dbReference type="NCBI Taxonomy" id="798071"/>
    <lineage>
        <taxon>Eukaryota</taxon>
        <taxon>Fungi</taxon>
        <taxon>Dikarya</taxon>
        <taxon>Ascomycota</taxon>
        <taxon>Pezizomycotina</taxon>
        <taxon>Dothideomycetes</taxon>
        <taxon>Pleosporomycetidae</taxon>
        <taxon>Pleosporales</taxon>
        <taxon>Pleosporineae</taxon>
        <taxon>Phaeosphaeriaceae</taxon>
        <taxon>Paraphoma</taxon>
    </lineage>
</organism>
<dbReference type="Pfam" id="PF14832">
    <property type="entry name" value="Tautomerase_3"/>
    <property type="match status" value="1"/>
</dbReference>
<dbReference type="EMBL" id="JAGMVJ010000015">
    <property type="protein sequence ID" value="KAH7080862.1"/>
    <property type="molecule type" value="Genomic_DNA"/>
</dbReference>
<proteinExistence type="predicted"/>
<keyword evidence="3" id="KW-1185">Reference proteome</keyword>
<dbReference type="Gene3D" id="3.30.429.10">
    <property type="entry name" value="Macrophage Migration Inhibitory Factor"/>
    <property type="match status" value="1"/>
</dbReference>
<evidence type="ECO:0000259" key="1">
    <source>
        <dbReference type="Pfam" id="PF14832"/>
    </source>
</evidence>
<dbReference type="AlphaFoldDB" id="A0A8K0VVD4"/>
<name>A0A8K0VVD4_9PLEO</name>
<evidence type="ECO:0000313" key="2">
    <source>
        <dbReference type="EMBL" id="KAH7080862.1"/>
    </source>
</evidence>
<reference evidence="2" key="1">
    <citation type="journal article" date="2021" name="Nat. Commun.">
        <title>Genetic determinants of endophytism in the Arabidopsis root mycobiome.</title>
        <authorList>
            <person name="Mesny F."/>
            <person name="Miyauchi S."/>
            <person name="Thiergart T."/>
            <person name="Pickel B."/>
            <person name="Atanasova L."/>
            <person name="Karlsson M."/>
            <person name="Huettel B."/>
            <person name="Barry K.W."/>
            <person name="Haridas S."/>
            <person name="Chen C."/>
            <person name="Bauer D."/>
            <person name="Andreopoulos W."/>
            <person name="Pangilinan J."/>
            <person name="LaButti K."/>
            <person name="Riley R."/>
            <person name="Lipzen A."/>
            <person name="Clum A."/>
            <person name="Drula E."/>
            <person name="Henrissat B."/>
            <person name="Kohler A."/>
            <person name="Grigoriev I.V."/>
            <person name="Martin F.M."/>
            <person name="Hacquard S."/>
        </authorList>
    </citation>
    <scope>NUCLEOTIDE SEQUENCE</scope>
    <source>
        <strain evidence="2">MPI-SDFR-AT-0120</strain>
    </source>
</reference>
<dbReference type="OrthoDB" id="2129288at2759"/>
<comment type="caution">
    <text evidence="2">The sequence shown here is derived from an EMBL/GenBank/DDBJ whole genome shotgun (WGS) entry which is preliminary data.</text>
</comment>
<feature type="domain" description="Tautomerase cis-CaaD-like" evidence="1">
    <location>
        <begin position="1"/>
        <end position="142"/>
    </location>
</feature>
<sequence>MPVVRIHYPTTSTFTTHKERKALADDITDMYTSYGLPAFYAVTLYYPLPDDHIFVGGRGDDSIEPPLVRIMFDHIARTIESLEQGMQFFEGVDKILKKHILDKGYDYEYHLIESPREYCKMNGMYLPPNDSEAEAVWVKNNRPSPYKGGERPTISFPPMQMRSEYQELVSKA</sequence>
<accession>A0A8K0VVD4</accession>
<dbReference type="InterPro" id="IPR014347">
    <property type="entry name" value="Tautomerase/MIF_sf"/>
</dbReference>
<protein>
    <submittedName>
        <fullName evidence="2">Oxalocrotonate tautomerase</fullName>
    </submittedName>
</protein>
<evidence type="ECO:0000313" key="3">
    <source>
        <dbReference type="Proteomes" id="UP000813461"/>
    </source>
</evidence>